<name>A0A1I7UTG9_9PELO</name>
<keyword evidence="1" id="KW-1185">Reference proteome</keyword>
<evidence type="ECO:0000313" key="2">
    <source>
        <dbReference type="WBParaSite" id="Csp11.Scaffold630.g19187.t1"/>
    </source>
</evidence>
<proteinExistence type="predicted"/>
<dbReference type="AlphaFoldDB" id="A0A1I7UTG9"/>
<dbReference type="PANTHER" id="PTHR22899">
    <property type="entry name" value="CYCLIN-RELATED F-BOX FAMILY"/>
    <property type="match status" value="1"/>
</dbReference>
<sequence>MSFSIDILKLPYQAQAATLNQMELLELFLVSTLSKRSKMMVGASSHQNYLLKVSSIGEIWLQRGRETLRVVVHNYNEHWAGLPKIFNTIPVRIKDNVYVYGVDCILMGFFLVHFAQAFNQPPVTFFSKDEITMGAYLHLMQNMRLEVTYGLFYITRSFFLQAILDNCHEKVEIICDEPLDFEYETPVSLEMISIREPGWLQIHEITKLFMNCRIVLIWGPGWYHIYEIIEFLDAWVDGSRIEQAELPCYHHEDISFVARFMVAWSVDSVKLEETIRIPKAYMIEQATTGKKAVVYFDQDKFCLNTRFQLFG</sequence>
<protein>
    <submittedName>
        <fullName evidence="2">FBA_2 domain-containing protein</fullName>
    </submittedName>
</protein>
<organism evidence="1 2">
    <name type="scientific">Caenorhabditis tropicalis</name>
    <dbReference type="NCBI Taxonomy" id="1561998"/>
    <lineage>
        <taxon>Eukaryota</taxon>
        <taxon>Metazoa</taxon>
        <taxon>Ecdysozoa</taxon>
        <taxon>Nematoda</taxon>
        <taxon>Chromadorea</taxon>
        <taxon>Rhabditida</taxon>
        <taxon>Rhabditina</taxon>
        <taxon>Rhabditomorpha</taxon>
        <taxon>Rhabditoidea</taxon>
        <taxon>Rhabditidae</taxon>
        <taxon>Peloderinae</taxon>
        <taxon>Caenorhabditis</taxon>
    </lineage>
</organism>
<reference evidence="2" key="1">
    <citation type="submission" date="2016-11" db="UniProtKB">
        <authorList>
            <consortium name="WormBaseParasite"/>
        </authorList>
    </citation>
    <scope>IDENTIFICATION</scope>
</reference>
<dbReference type="WBParaSite" id="Csp11.Scaffold630.g19187.t1">
    <property type="protein sequence ID" value="Csp11.Scaffold630.g19187.t1"/>
    <property type="gene ID" value="Csp11.Scaffold630.g19187"/>
</dbReference>
<dbReference type="PANTHER" id="PTHR22899:SF0">
    <property type="entry name" value="F-BOX ASSOCIATED DOMAIN-CONTAINING PROTEIN-RELATED"/>
    <property type="match status" value="1"/>
</dbReference>
<evidence type="ECO:0000313" key="1">
    <source>
        <dbReference type="Proteomes" id="UP000095282"/>
    </source>
</evidence>
<dbReference type="Proteomes" id="UP000095282">
    <property type="component" value="Unplaced"/>
</dbReference>
<accession>A0A1I7UTG9</accession>
<dbReference type="InterPro" id="IPR053222">
    <property type="entry name" value="Zygotic_Embryogenesis-Asso"/>
</dbReference>